<protein>
    <submittedName>
        <fullName evidence="1">Acyl carrier protein</fullName>
    </submittedName>
</protein>
<keyword evidence="2" id="KW-1185">Reference proteome</keyword>
<reference evidence="1" key="1">
    <citation type="submission" date="2020-02" db="EMBL/GenBank/DDBJ databases">
        <title>Flavobacterium sp. genome.</title>
        <authorList>
            <person name="Jung H.S."/>
            <person name="Baek J.H."/>
            <person name="Jeon C.O."/>
        </authorList>
    </citation>
    <scope>NUCLEOTIDE SEQUENCE</scope>
    <source>
        <strain evidence="1">SE-s28</strain>
    </source>
</reference>
<dbReference type="EMBL" id="JAAMPU010000107">
    <property type="protein sequence ID" value="NMH28979.1"/>
    <property type="molecule type" value="Genomic_DNA"/>
</dbReference>
<dbReference type="SUPFAM" id="SSF47336">
    <property type="entry name" value="ACP-like"/>
    <property type="match status" value="1"/>
</dbReference>
<name>A0A972JGF2_9FLAO</name>
<organism evidence="1 2">
    <name type="scientific">Flavobacterium silvaticum</name>
    <dbReference type="NCBI Taxonomy" id="1852020"/>
    <lineage>
        <taxon>Bacteria</taxon>
        <taxon>Pseudomonadati</taxon>
        <taxon>Bacteroidota</taxon>
        <taxon>Flavobacteriia</taxon>
        <taxon>Flavobacteriales</taxon>
        <taxon>Flavobacteriaceae</taxon>
        <taxon>Flavobacterium</taxon>
    </lineage>
</organism>
<gene>
    <name evidence="1" type="ORF">G6047_13120</name>
</gene>
<comment type="caution">
    <text evidence="1">The sequence shown here is derived from an EMBL/GenBank/DDBJ whole genome shotgun (WGS) entry which is preliminary data.</text>
</comment>
<dbReference type="Proteomes" id="UP000712080">
    <property type="component" value="Unassembled WGS sequence"/>
</dbReference>
<evidence type="ECO:0000313" key="1">
    <source>
        <dbReference type="EMBL" id="NMH28979.1"/>
    </source>
</evidence>
<evidence type="ECO:0000313" key="2">
    <source>
        <dbReference type="Proteomes" id="UP000712080"/>
    </source>
</evidence>
<dbReference type="AlphaFoldDB" id="A0A972JGF2"/>
<dbReference type="Gene3D" id="1.10.1200.10">
    <property type="entry name" value="ACP-like"/>
    <property type="match status" value="1"/>
</dbReference>
<accession>A0A972JGF2</accession>
<sequence length="84" mass="9548">MTQTEIIDTLKSIVKPYVQNQQAFETLDEKTDFVKDLQINSANLVDIALDTEDAFGIEIDNESMQRMLTVEAALSIIEEKRAQK</sequence>
<dbReference type="RefSeq" id="WP_169528083.1">
    <property type="nucleotide sequence ID" value="NZ_JAAMPU010000107.1"/>
</dbReference>
<dbReference type="InterPro" id="IPR036736">
    <property type="entry name" value="ACP-like_sf"/>
</dbReference>
<proteinExistence type="predicted"/>